<keyword evidence="2" id="KW-1185">Reference proteome</keyword>
<proteinExistence type="predicted"/>
<evidence type="ECO:0000313" key="1">
    <source>
        <dbReference type="EMBL" id="QCR09660.1"/>
    </source>
</evidence>
<reference evidence="1 2" key="1">
    <citation type="submission" date="2018-11" db="EMBL/GenBank/DDBJ databases">
        <title>Genome sequences of Brenneria nigrifluens and Brenneria rubrifaciens.</title>
        <authorList>
            <person name="Poret-Peterson A.T."/>
            <person name="McClean A.E."/>
            <person name="Kluepfel D.A."/>
        </authorList>
    </citation>
    <scope>NUCLEOTIDE SEQUENCE [LARGE SCALE GENOMIC DNA]</scope>
    <source>
        <strain evidence="1 2">6D370</strain>
    </source>
</reference>
<protein>
    <submittedName>
        <fullName evidence="1">DUF2684 family protein</fullName>
    </submittedName>
</protein>
<organism evidence="1 2">
    <name type="scientific">Brenneria rubrifaciens</name>
    <dbReference type="NCBI Taxonomy" id="55213"/>
    <lineage>
        <taxon>Bacteria</taxon>
        <taxon>Pseudomonadati</taxon>
        <taxon>Pseudomonadota</taxon>
        <taxon>Gammaproteobacteria</taxon>
        <taxon>Enterobacterales</taxon>
        <taxon>Pectobacteriaceae</taxon>
        <taxon>Brenneria</taxon>
    </lineage>
</organism>
<sequence length="34" mass="4027">MSFFTFKSKPLSSISVNQYRWINIWMAILGYILA</sequence>
<dbReference type="AlphaFoldDB" id="A0A4P8QVU5"/>
<accession>A0A4P8QVU5</accession>
<evidence type="ECO:0000313" key="2">
    <source>
        <dbReference type="Proteomes" id="UP000299580"/>
    </source>
</evidence>
<gene>
    <name evidence="1" type="ORF">EH207_14685</name>
</gene>
<dbReference type="KEGG" id="brb:EH207_14685"/>
<name>A0A4P8QVU5_9GAMM</name>
<dbReference type="AntiFam" id="ANF00069">
    <property type="entry name" value="Translation of predicted DNA regulatory sequence"/>
</dbReference>
<dbReference type="Proteomes" id="UP000299580">
    <property type="component" value="Chromosome"/>
</dbReference>
<dbReference type="EMBL" id="CP034035">
    <property type="protein sequence ID" value="QCR09660.1"/>
    <property type="molecule type" value="Genomic_DNA"/>
</dbReference>